<feature type="region of interest" description="Disordered" evidence="1">
    <location>
        <begin position="307"/>
        <end position="351"/>
    </location>
</feature>
<evidence type="ECO:0000313" key="2">
    <source>
        <dbReference type="EMBL" id="CAI3973078.1"/>
    </source>
</evidence>
<reference evidence="3" key="2">
    <citation type="submission" date="2024-04" db="EMBL/GenBank/DDBJ databases">
        <authorList>
            <person name="Chen Y."/>
            <person name="Shah S."/>
            <person name="Dougan E. K."/>
            <person name="Thang M."/>
            <person name="Chan C."/>
        </authorList>
    </citation>
    <scope>NUCLEOTIDE SEQUENCE [LARGE SCALE GENOMIC DNA]</scope>
</reference>
<evidence type="ECO:0000313" key="3">
    <source>
        <dbReference type="EMBL" id="CAL1126453.1"/>
    </source>
</evidence>
<feature type="compositionally biased region" description="Basic residues" evidence="1">
    <location>
        <begin position="441"/>
        <end position="454"/>
    </location>
</feature>
<comment type="caution">
    <text evidence="2">The sequence shown here is derived from an EMBL/GenBank/DDBJ whole genome shotgun (WGS) entry which is preliminary data.</text>
</comment>
<protein>
    <submittedName>
        <fullName evidence="2">Uncharacterized protein</fullName>
    </submittedName>
</protein>
<dbReference type="EMBL" id="CAMXCT020000053">
    <property type="protein sequence ID" value="CAL1126453.1"/>
    <property type="molecule type" value="Genomic_DNA"/>
</dbReference>
<reference evidence="2" key="1">
    <citation type="submission" date="2022-10" db="EMBL/GenBank/DDBJ databases">
        <authorList>
            <person name="Chen Y."/>
            <person name="Dougan E. K."/>
            <person name="Chan C."/>
            <person name="Rhodes N."/>
            <person name="Thang M."/>
        </authorList>
    </citation>
    <scope>NUCLEOTIDE SEQUENCE</scope>
</reference>
<proteinExistence type="predicted"/>
<dbReference type="AlphaFoldDB" id="A0A9P1BGJ0"/>
<feature type="compositionally biased region" description="Low complexity" evidence="1">
    <location>
        <begin position="317"/>
        <end position="350"/>
    </location>
</feature>
<dbReference type="EMBL" id="CAMXCT010000053">
    <property type="protein sequence ID" value="CAI3973078.1"/>
    <property type="molecule type" value="Genomic_DNA"/>
</dbReference>
<keyword evidence="4" id="KW-1185">Reference proteome</keyword>
<dbReference type="Proteomes" id="UP001152797">
    <property type="component" value="Unassembled WGS sequence"/>
</dbReference>
<evidence type="ECO:0000313" key="4">
    <source>
        <dbReference type="Proteomes" id="UP001152797"/>
    </source>
</evidence>
<organism evidence="2">
    <name type="scientific">Cladocopium goreaui</name>
    <dbReference type="NCBI Taxonomy" id="2562237"/>
    <lineage>
        <taxon>Eukaryota</taxon>
        <taxon>Sar</taxon>
        <taxon>Alveolata</taxon>
        <taxon>Dinophyceae</taxon>
        <taxon>Suessiales</taxon>
        <taxon>Symbiodiniaceae</taxon>
        <taxon>Cladocopium</taxon>
    </lineage>
</organism>
<name>A0A9P1BGJ0_9DINO</name>
<feature type="region of interest" description="Disordered" evidence="1">
    <location>
        <begin position="441"/>
        <end position="470"/>
    </location>
</feature>
<evidence type="ECO:0000256" key="1">
    <source>
        <dbReference type="SAM" id="MobiDB-lite"/>
    </source>
</evidence>
<accession>A0A9P1BGJ0</accession>
<feature type="compositionally biased region" description="Polar residues" evidence="1">
    <location>
        <begin position="307"/>
        <end position="316"/>
    </location>
</feature>
<dbReference type="EMBL" id="CAMXCT030000053">
    <property type="protein sequence ID" value="CAL4760390.1"/>
    <property type="molecule type" value="Genomic_DNA"/>
</dbReference>
<sequence>MREHIAIGAGPLLVFRSDSLIRSADEAKWCCVNDAQVPAFRIVQVLADTQQNPRAALGVTLQISLLDAGSIWSSALPQLKRLSKWRAIGSRAEFIVGDRFMPFSLFRWAEPPIALGSFLMTVDDTELDTFGMGKRFDFMQQYVSFKDLLTFRSNLDSDVSVMTCMDGQQTKHRLSLKWNSSRFEGGVRYLYEPNFDATAKDYESCLQNGMQCGEHANPTCGDHFLRIRFQLRGDRQHRDDCCPVTTLTDIRKCFVPKGETWQLVTDRGVALNVDFMEELSQAVRLVREDLTLLSKAVRDAALKLSNTSWKDGTSGKTQANSTGNSTNSNSSNQTSNSTSNSTSNGTSNANKIGEQADAEDYHALDDVKVTVGGKHHERHAPKNSSKIGEQSAESHYFVEGVKASVVHKHKHRKRRPHRATGILTPGAIPKVADPLAQRKQTAKKISKHQKHKGTQKNLEKKPETSQAKPLPAKAGFTLEADQSNNLPVPHSDILASRIQTGLRNNYYVC</sequence>
<gene>
    <name evidence="2" type="ORF">C1SCF055_LOCUS1605</name>
</gene>